<name>A0A2B4SR48_STYPI</name>
<feature type="region of interest" description="Disordered" evidence="1">
    <location>
        <begin position="513"/>
        <end position="535"/>
    </location>
</feature>
<dbReference type="EMBL" id="LSMT01000015">
    <property type="protein sequence ID" value="PFX33144.1"/>
    <property type="molecule type" value="Genomic_DNA"/>
</dbReference>
<sequence>MSELLVSSITSLKFTMTESLGQMKDTIDHLAIEEGSLEENAETEEQLEIAAYMDQRSTQQSDKNQQSGSAVSNSGAKKPTSSQTTEQSINTLINQSSESQRDVPDGEIDLLSGIANDLKLDQKKAPAINEQIAKIVHGLMREKLTDEVLTATQNRYNTPENCECLTSTKVNHLIWDKLKPDTRSADIKLQRVQSNLVKGLIPVVSMAEKLVQARDKIPKDALDAPDLIRAATDAIALIGAANFELNMRRRENIKPELNEDYKHLCSSSFARCLCEESSVYAAFDIGTERALITSMVFGCCYDDIHDYIGYKALKNVLASGLSCSYFNPRRIIFQEVLVDFPSQDSKPSLALLLSKSVVHEDEIKEAVIKARNPALSLRSYLEGKVDLTLAKLRSIMRSHYQERTATELYHQLSSTVQQPKEKPQEFLIRLLDLKQKILLASQETDSELKYDLTLVHGMFVHSFSLGLQSENIKIEMKPYLEKKFISDEELFDKLNVCFSDELERSQKLGSQLTPKVNAVQKRGEKQETKNNGVEQPLTKERRELKAEVAALKEIARAPPGAQNPLTQQPLRQPPLCRTCQQSGNGWPCNHCFRTVHKPVCMAIQELEKQKAAGDDGHDLNTTFPCHLTPRQQLGLTKLVGRRCVVKYLIQGKEVEALWDTGSLVCVVSRKWQQTHLPLQVFTNVEESLGAGEELKLEAMNGTNIPFDGWVEVGFKLAGDDTTTHELTVPVLVGQKEQEYPIIGFNVIEEILAQYGGNHQAASNIIQQSFPSIHYTRIDGWEPPVDLSQLEDNEQLIVHEMLRQEAGAFARNDDDVGCVENSVLDIQLKDN</sequence>
<dbReference type="PANTHER" id="PTHR34239">
    <property type="entry name" value="APPLE DOMAIN-CONTAINING PROTEIN"/>
    <property type="match status" value="1"/>
</dbReference>
<keyword evidence="3" id="KW-1185">Reference proteome</keyword>
<evidence type="ECO:0000313" key="3">
    <source>
        <dbReference type="Proteomes" id="UP000225706"/>
    </source>
</evidence>
<dbReference type="OrthoDB" id="5988333at2759"/>
<gene>
    <name evidence="2" type="ORF">AWC38_SpisGene2026</name>
</gene>
<evidence type="ECO:0000256" key="1">
    <source>
        <dbReference type="SAM" id="MobiDB-lite"/>
    </source>
</evidence>
<organism evidence="2 3">
    <name type="scientific">Stylophora pistillata</name>
    <name type="common">Smooth cauliflower coral</name>
    <dbReference type="NCBI Taxonomy" id="50429"/>
    <lineage>
        <taxon>Eukaryota</taxon>
        <taxon>Metazoa</taxon>
        <taxon>Cnidaria</taxon>
        <taxon>Anthozoa</taxon>
        <taxon>Hexacorallia</taxon>
        <taxon>Scleractinia</taxon>
        <taxon>Astrocoeniina</taxon>
        <taxon>Pocilloporidae</taxon>
        <taxon>Stylophora</taxon>
    </lineage>
</organism>
<dbReference type="PANTHER" id="PTHR34239:SF2">
    <property type="entry name" value="TRANSPOSABLE ELEMENT P TRANSPOSASE_THAP9 CONSERVED DOMAIN-CONTAINING PROTEIN"/>
    <property type="match status" value="1"/>
</dbReference>
<protein>
    <submittedName>
        <fullName evidence="2">Uncharacterized protein</fullName>
    </submittedName>
</protein>
<dbReference type="AlphaFoldDB" id="A0A2B4SR48"/>
<feature type="compositionally biased region" description="Polar residues" evidence="1">
    <location>
        <begin position="55"/>
        <end position="98"/>
    </location>
</feature>
<accession>A0A2B4SR48</accession>
<feature type="region of interest" description="Disordered" evidence="1">
    <location>
        <begin position="54"/>
        <end position="105"/>
    </location>
</feature>
<proteinExistence type="predicted"/>
<evidence type="ECO:0000313" key="2">
    <source>
        <dbReference type="EMBL" id="PFX33144.1"/>
    </source>
</evidence>
<comment type="caution">
    <text evidence="2">The sequence shown here is derived from an EMBL/GenBank/DDBJ whole genome shotgun (WGS) entry which is preliminary data.</text>
</comment>
<reference evidence="3" key="1">
    <citation type="journal article" date="2017" name="bioRxiv">
        <title>Comparative analysis of the genomes of Stylophora pistillata and Acropora digitifera provides evidence for extensive differences between species of corals.</title>
        <authorList>
            <person name="Voolstra C.R."/>
            <person name="Li Y."/>
            <person name="Liew Y.J."/>
            <person name="Baumgarten S."/>
            <person name="Zoccola D."/>
            <person name="Flot J.-F."/>
            <person name="Tambutte S."/>
            <person name="Allemand D."/>
            <person name="Aranda M."/>
        </authorList>
    </citation>
    <scope>NUCLEOTIDE SEQUENCE [LARGE SCALE GENOMIC DNA]</scope>
</reference>
<dbReference type="Proteomes" id="UP000225706">
    <property type="component" value="Unassembled WGS sequence"/>
</dbReference>